<reference evidence="2" key="1">
    <citation type="submission" date="2017-05" db="UniProtKB">
        <authorList>
            <consortium name="EnsemblMetazoa"/>
        </authorList>
    </citation>
    <scope>IDENTIFICATION</scope>
</reference>
<dbReference type="AlphaFoldDB" id="A0A1X7UCF7"/>
<protein>
    <submittedName>
        <fullName evidence="2">Uncharacterized protein</fullName>
    </submittedName>
</protein>
<sequence>MGQSVATTTVLSIKKAYFKEKTAASQGSGAKDFLRRQFDDWYTHQVTQQLKEKNDEIEDCDLQPLDLSMTHMKEFSAHWLVLAADYISQNPSLLVNGFMKAGITEGIDDVECDDEDKQDEEETITIDSSDEYVN</sequence>
<feature type="region of interest" description="Disordered" evidence="1">
    <location>
        <begin position="112"/>
        <end position="134"/>
    </location>
</feature>
<evidence type="ECO:0000256" key="1">
    <source>
        <dbReference type="SAM" id="MobiDB-lite"/>
    </source>
</evidence>
<accession>A0A1X7UCF7</accession>
<name>A0A1X7UCF7_AMPQE</name>
<organism evidence="2">
    <name type="scientific">Amphimedon queenslandica</name>
    <name type="common">Sponge</name>
    <dbReference type="NCBI Taxonomy" id="400682"/>
    <lineage>
        <taxon>Eukaryota</taxon>
        <taxon>Metazoa</taxon>
        <taxon>Porifera</taxon>
        <taxon>Demospongiae</taxon>
        <taxon>Heteroscleromorpha</taxon>
        <taxon>Haplosclerida</taxon>
        <taxon>Niphatidae</taxon>
        <taxon>Amphimedon</taxon>
    </lineage>
</organism>
<evidence type="ECO:0000313" key="2">
    <source>
        <dbReference type="EnsemblMetazoa" id="Aqu2.1.25142_001"/>
    </source>
</evidence>
<dbReference type="InParanoid" id="A0A1X7UCF7"/>
<dbReference type="EnsemblMetazoa" id="Aqu2.1.25142_001">
    <property type="protein sequence ID" value="Aqu2.1.25142_001"/>
    <property type="gene ID" value="Aqu2.1.25142"/>
</dbReference>
<proteinExistence type="predicted"/>